<evidence type="ECO:0000256" key="4">
    <source>
        <dbReference type="ARBA" id="ARBA00022801"/>
    </source>
</evidence>
<dbReference type="NCBIfam" id="TIGR00255">
    <property type="entry name" value="YicC/YloC family endoribonuclease"/>
    <property type="match status" value="1"/>
</dbReference>
<keyword evidence="3" id="KW-0255">Endonuclease</keyword>
<keyword evidence="4" id="KW-0378">Hydrolase</keyword>
<evidence type="ECO:0000256" key="5">
    <source>
        <dbReference type="ARBA" id="ARBA00035648"/>
    </source>
</evidence>
<sequence length="283" mass="30122">MTGYAALDRPGRRWELRSVNARGLDVRLKLPEAVPGLEPLAREMLTSQVARGNVTLTLRINSAGGGVPQLNAGSLPAALDAVAEVQATAEARGLALGPVSATDILALRGLWEVGETAPDLTPETCRSDLSELLTAFDADRAREGGALARVLGEHVDEIERLTRAATDLAPERSAHLSAALTAALDRIAAADVDQARLAQEIAMLAVKGDVTEELDRLGVHVSAARDLLTAEGPVGRRLDFLTQEFNREANTLCSKAQMSALTAIGMDLKTVIDRLREQVQNVE</sequence>
<evidence type="ECO:0000256" key="2">
    <source>
        <dbReference type="ARBA" id="ARBA00022722"/>
    </source>
</evidence>
<evidence type="ECO:0000259" key="7">
    <source>
        <dbReference type="Pfam" id="PF08340"/>
    </source>
</evidence>
<protein>
    <recommendedName>
        <fullName evidence="10">TIGR00255 family protein</fullName>
    </recommendedName>
</protein>
<evidence type="ECO:0000259" key="6">
    <source>
        <dbReference type="Pfam" id="PF03755"/>
    </source>
</evidence>
<dbReference type="Pfam" id="PF03755">
    <property type="entry name" value="YicC-like_N"/>
    <property type="match status" value="1"/>
</dbReference>
<accession>A0ABQ4NNT5</accession>
<comment type="cofactor">
    <cofactor evidence="1">
        <name>a divalent metal cation</name>
        <dbReference type="ChEBI" id="CHEBI:60240"/>
    </cofactor>
</comment>
<feature type="domain" description="Endoribonuclease YicC-like N-terminal" evidence="6">
    <location>
        <begin position="1"/>
        <end position="148"/>
    </location>
</feature>
<keyword evidence="9" id="KW-1185">Reference proteome</keyword>
<comment type="caution">
    <text evidence="8">The sequence shown here is derived from an EMBL/GenBank/DDBJ whole genome shotgun (WGS) entry which is preliminary data.</text>
</comment>
<name>A0ABQ4NNT5_9RHOB</name>
<dbReference type="InterPro" id="IPR013551">
    <property type="entry name" value="YicC-like_C"/>
</dbReference>
<feature type="domain" description="Endoribonuclease YicC-like C-terminal" evidence="7">
    <location>
        <begin position="168"/>
        <end position="283"/>
    </location>
</feature>
<comment type="similarity">
    <text evidence="5">Belongs to the YicC/YloC family.</text>
</comment>
<evidence type="ECO:0000313" key="9">
    <source>
        <dbReference type="Proteomes" id="UP000786693"/>
    </source>
</evidence>
<evidence type="ECO:0000313" key="8">
    <source>
        <dbReference type="EMBL" id="GIT96064.1"/>
    </source>
</evidence>
<gene>
    <name evidence="8" type="ORF">JANAI62_26870</name>
</gene>
<dbReference type="Pfam" id="PF08340">
    <property type="entry name" value="YicC-like_C"/>
    <property type="match status" value="1"/>
</dbReference>
<dbReference type="PANTHER" id="PTHR30636">
    <property type="entry name" value="UPF0701 PROTEIN YICC"/>
    <property type="match status" value="1"/>
</dbReference>
<evidence type="ECO:0008006" key="10">
    <source>
        <dbReference type="Google" id="ProtNLM"/>
    </source>
</evidence>
<proteinExistence type="inferred from homology"/>
<evidence type="ECO:0000256" key="1">
    <source>
        <dbReference type="ARBA" id="ARBA00001968"/>
    </source>
</evidence>
<keyword evidence="2" id="KW-0540">Nuclease</keyword>
<organism evidence="8 9">
    <name type="scientific">Jannaschia pagri</name>
    <dbReference type="NCBI Taxonomy" id="2829797"/>
    <lineage>
        <taxon>Bacteria</taxon>
        <taxon>Pseudomonadati</taxon>
        <taxon>Pseudomonadota</taxon>
        <taxon>Alphaproteobacteria</taxon>
        <taxon>Rhodobacterales</taxon>
        <taxon>Roseobacteraceae</taxon>
        <taxon>Jannaschia</taxon>
    </lineage>
</organism>
<dbReference type="InterPro" id="IPR013527">
    <property type="entry name" value="YicC-like_N"/>
</dbReference>
<dbReference type="InterPro" id="IPR005229">
    <property type="entry name" value="YicC/YloC-like"/>
</dbReference>
<dbReference type="PANTHER" id="PTHR30636:SF3">
    <property type="entry name" value="UPF0701 PROTEIN YICC"/>
    <property type="match status" value="1"/>
</dbReference>
<reference evidence="8 9" key="1">
    <citation type="submission" date="2021-05" db="EMBL/GenBank/DDBJ databases">
        <title>Bacteria Genome sequencing.</title>
        <authorList>
            <person name="Takabe Y."/>
            <person name="Nakajima Y."/>
            <person name="Suzuki S."/>
            <person name="Shiozaki T."/>
        </authorList>
    </citation>
    <scope>NUCLEOTIDE SEQUENCE [LARGE SCALE GENOMIC DNA]</scope>
    <source>
        <strain evidence="8 9">AI_62</strain>
    </source>
</reference>
<dbReference type="EMBL" id="BPFH01000005">
    <property type="protein sequence ID" value="GIT96064.1"/>
    <property type="molecule type" value="Genomic_DNA"/>
</dbReference>
<evidence type="ECO:0000256" key="3">
    <source>
        <dbReference type="ARBA" id="ARBA00022759"/>
    </source>
</evidence>
<dbReference type="Proteomes" id="UP000786693">
    <property type="component" value="Unassembled WGS sequence"/>
</dbReference>